<organism evidence="2 3">
    <name type="scientific">Ardenticatena maritima</name>
    <dbReference type="NCBI Taxonomy" id="872965"/>
    <lineage>
        <taxon>Bacteria</taxon>
        <taxon>Bacillati</taxon>
        <taxon>Chloroflexota</taxon>
        <taxon>Ardenticatenia</taxon>
        <taxon>Ardenticatenales</taxon>
        <taxon>Ardenticatenaceae</taxon>
        <taxon>Ardenticatena</taxon>
    </lineage>
</organism>
<evidence type="ECO:0000313" key="3">
    <source>
        <dbReference type="Proteomes" id="UP000037784"/>
    </source>
</evidence>
<dbReference type="STRING" id="872965.SE16_05855"/>
<protein>
    <submittedName>
        <fullName evidence="2">Nitrogen fixation protein NifU and related proteins</fullName>
    </submittedName>
</protein>
<dbReference type="Proteomes" id="UP000037784">
    <property type="component" value="Unassembled WGS sequence"/>
</dbReference>
<dbReference type="CDD" id="cd06664">
    <property type="entry name" value="IscU_like"/>
    <property type="match status" value="1"/>
</dbReference>
<proteinExistence type="predicted"/>
<gene>
    <name evidence="2" type="primary">iscU</name>
    <name evidence="2" type="ORF">ARMA_2915</name>
</gene>
<dbReference type="PANTHER" id="PTHR10093">
    <property type="entry name" value="IRON-SULFUR CLUSTER ASSEMBLY ENZYME NIFU HOMOLOG"/>
    <property type="match status" value="1"/>
</dbReference>
<evidence type="ECO:0000259" key="1">
    <source>
        <dbReference type="Pfam" id="PF01592"/>
    </source>
</evidence>
<dbReference type="Gene3D" id="3.90.1010.10">
    <property type="match status" value="1"/>
</dbReference>
<dbReference type="Pfam" id="PF01592">
    <property type="entry name" value="NifU_N"/>
    <property type="match status" value="1"/>
</dbReference>
<dbReference type="AlphaFoldDB" id="A0A0M8KB90"/>
<evidence type="ECO:0000313" key="2">
    <source>
        <dbReference type="EMBL" id="GAP64492.1"/>
    </source>
</evidence>
<reference evidence="2 3" key="1">
    <citation type="journal article" date="2015" name="Genome Announc.">
        <title>Draft Genome Sequence of a Heterotrophic Facultative Anaerobic Thermophilic Bacterium, Ardenticatena maritima Strain 110ST.</title>
        <authorList>
            <person name="Kawaichi S."/>
            <person name="Yoshida T."/>
            <person name="Sako Y."/>
            <person name="Nakamura R."/>
        </authorList>
    </citation>
    <scope>NUCLEOTIDE SEQUENCE [LARGE SCALE GENOMIC DNA]</scope>
    <source>
        <strain evidence="2 3">110S</strain>
    </source>
</reference>
<reference evidence="3" key="2">
    <citation type="submission" date="2015-08" db="EMBL/GenBank/DDBJ databases">
        <title>Draft Genome Sequence of a Heterotrophic Facultative Anaerobic Bacterium Ardenticatena maritima Strain 110S.</title>
        <authorList>
            <person name="Kawaichi S."/>
            <person name="Yoshida T."/>
            <person name="Sako Y."/>
            <person name="Nakamura R."/>
        </authorList>
    </citation>
    <scope>NUCLEOTIDE SEQUENCE [LARGE SCALE GENOMIC DNA]</scope>
    <source>
        <strain evidence="3">110S</strain>
    </source>
</reference>
<comment type="caution">
    <text evidence="2">The sequence shown here is derived from an EMBL/GenBank/DDBJ whole genome shotgun (WGS) entry which is preliminary data.</text>
</comment>
<dbReference type="GO" id="GO:0051536">
    <property type="term" value="F:iron-sulfur cluster binding"/>
    <property type="evidence" value="ECO:0007669"/>
    <property type="project" value="InterPro"/>
</dbReference>
<dbReference type="InterPro" id="IPR002871">
    <property type="entry name" value="NIF_FeS_clus_asmbl_NifU_N"/>
</dbReference>
<dbReference type="EMBL" id="BBZA01000265">
    <property type="protein sequence ID" value="GAP64492.1"/>
    <property type="molecule type" value="Genomic_DNA"/>
</dbReference>
<dbReference type="GO" id="GO:0005506">
    <property type="term" value="F:iron ion binding"/>
    <property type="evidence" value="ECO:0007669"/>
    <property type="project" value="InterPro"/>
</dbReference>
<feature type="domain" description="NIF system FeS cluster assembly NifU N-terminal" evidence="1">
    <location>
        <begin position="10"/>
        <end position="129"/>
    </location>
</feature>
<dbReference type="RefSeq" id="WP_054494160.1">
    <property type="nucleotide sequence ID" value="NZ_BBZA01000265.1"/>
</dbReference>
<dbReference type="OrthoDB" id="9804157at2"/>
<dbReference type="SUPFAM" id="SSF82649">
    <property type="entry name" value="SufE/NifU"/>
    <property type="match status" value="1"/>
</dbReference>
<dbReference type="InParanoid" id="A0A0M8KB90"/>
<accession>A0A0M8KB90</accession>
<name>A0A0M8KB90_9CHLR</name>
<dbReference type="GO" id="GO:0016226">
    <property type="term" value="P:iron-sulfur cluster assembly"/>
    <property type="evidence" value="ECO:0007669"/>
    <property type="project" value="InterPro"/>
</dbReference>
<sequence length="145" mass="16709">MPMNRQEQLECILDHFERPRFRERLHEAPIVMQGHNPSCGDRVSVFVVLDDANQRLARMTWEGEGCTISQAAASLLAELVQGKRVDEVLAMDSRDFAAWFGEDVVSARLRCVMLPLYTLRLALRTSLNKETEADETDWAQFRQER</sequence>
<keyword evidence="3" id="KW-1185">Reference proteome</keyword>